<reference evidence="2 3" key="1">
    <citation type="submission" date="2015-12" db="EMBL/GenBank/DDBJ databases">
        <title>Dictyostelia acquired genes for synthesis and detection of signals that induce cell-type specialization by lateral gene transfer from prokaryotes.</title>
        <authorList>
            <person name="Gloeckner G."/>
            <person name="Schaap P."/>
        </authorList>
    </citation>
    <scope>NUCLEOTIDE SEQUENCE [LARGE SCALE GENOMIC DNA]</scope>
    <source>
        <strain evidence="2 3">TK</strain>
    </source>
</reference>
<organism evidence="2 3">
    <name type="scientific">Tieghemostelium lacteum</name>
    <name type="common">Slime mold</name>
    <name type="synonym">Dictyostelium lacteum</name>
    <dbReference type="NCBI Taxonomy" id="361077"/>
    <lineage>
        <taxon>Eukaryota</taxon>
        <taxon>Amoebozoa</taxon>
        <taxon>Evosea</taxon>
        <taxon>Eumycetozoa</taxon>
        <taxon>Dictyostelia</taxon>
        <taxon>Dictyosteliales</taxon>
        <taxon>Raperosteliaceae</taxon>
        <taxon>Tieghemostelium</taxon>
    </lineage>
</organism>
<keyword evidence="3" id="KW-1185">Reference proteome</keyword>
<sequence>MGSSKSQLLQPPIGYNPCPFFKSTDELKQNADIWDLLLKSTDTDCTIHVYDFGNQDQDIVNMISKLNLNISNPSSDTQSESTSTTSVTSDTNTSISNKPSSFTVLKVHSSVLPIILSRRFKKSSNEAIPIFGFSLNLVKKLFEYQYTNKITVEGNDFLNLILLAQNTGSYLSMELYRKLKSTNSIELSISILKTLHHTGNISKLPYISKCAINFLKSNRIEAVKSDDFHSLPLDLLNLI</sequence>
<proteinExistence type="predicted"/>
<comment type="caution">
    <text evidence="2">The sequence shown here is derived from an EMBL/GenBank/DDBJ whole genome shotgun (WGS) entry which is preliminary data.</text>
</comment>
<accession>A0A151ZB42</accession>
<dbReference type="OrthoDB" id="191037at2759"/>
<protein>
    <submittedName>
        <fullName evidence="2">Uncharacterized protein</fullName>
    </submittedName>
</protein>
<dbReference type="Proteomes" id="UP000076078">
    <property type="component" value="Unassembled WGS sequence"/>
</dbReference>
<dbReference type="AlphaFoldDB" id="A0A151ZB42"/>
<dbReference type="InParanoid" id="A0A151ZB42"/>
<name>A0A151ZB42_TIELA</name>
<evidence type="ECO:0000313" key="3">
    <source>
        <dbReference type="Proteomes" id="UP000076078"/>
    </source>
</evidence>
<feature type="region of interest" description="Disordered" evidence="1">
    <location>
        <begin position="72"/>
        <end position="95"/>
    </location>
</feature>
<gene>
    <name evidence="2" type="ORF">DLAC_08083</name>
</gene>
<evidence type="ECO:0000256" key="1">
    <source>
        <dbReference type="SAM" id="MobiDB-lite"/>
    </source>
</evidence>
<evidence type="ECO:0000313" key="2">
    <source>
        <dbReference type="EMBL" id="KYQ91172.1"/>
    </source>
</evidence>
<dbReference type="EMBL" id="LODT01000035">
    <property type="protein sequence ID" value="KYQ91172.1"/>
    <property type="molecule type" value="Genomic_DNA"/>
</dbReference>